<reference evidence="3 4" key="1">
    <citation type="submission" date="2017-07" db="EMBL/GenBank/DDBJ databases">
        <title>Leptospira spp. isolated from tropical soils.</title>
        <authorList>
            <person name="Thibeaux R."/>
            <person name="Iraola G."/>
            <person name="Ferres I."/>
            <person name="Bierque E."/>
            <person name="Girault D."/>
            <person name="Soupe-Gilbert M.-E."/>
            <person name="Picardeau M."/>
            <person name="Goarant C."/>
        </authorList>
    </citation>
    <scope>NUCLEOTIDE SEQUENCE [LARGE SCALE GENOMIC DNA]</scope>
    <source>
        <strain evidence="2 4">FH1-B-B1</strain>
        <strain evidence="1 3">FH1-B-C1</strain>
    </source>
</reference>
<dbReference type="Gene3D" id="3.30.2310.20">
    <property type="entry name" value="RelE-like"/>
    <property type="match status" value="1"/>
</dbReference>
<dbReference type="OrthoDB" id="9801102at2"/>
<evidence type="ECO:0000313" key="4">
    <source>
        <dbReference type="Proteomes" id="UP000231990"/>
    </source>
</evidence>
<dbReference type="SUPFAM" id="SSF143011">
    <property type="entry name" value="RelE-like"/>
    <property type="match status" value="1"/>
</dbReference>
<dbReference type="InterPro" id="IPR007711">
    <property type="entry name" value="HigB-1"/>
</dbReference>
<dbReference type="InterPro" id="IPR035093">
    <property type="entry name" value="RelE/ParE_toxin_dom_sf"/>
</dbReference>
<dbReference type="PANTHER" id="PTHR40266:SF2">
    <property type="entry name" value="TOXIN HIGB-1"/>
    <property type="match status" value="1"/>
</dbReference>
<dbReference type="AlphaFoldDB" id="A0A2M9ZP72"/>
<keyword evidence="3" id="KW-1185">Reference proteome</keyword>
<dbReference type="Proteomes" id="UP000231990">
    <property type="component" value="Unassembled WGS sequence"/>
</dbReference>
<dbReference type="Proteomes" id="UP000231962">
    <property type="component" value="Unassembled WGS sequence"/>
</dbReference>
<gene>
    <name evidence="1" type="ORF">CH360_04770</name>
    <name evidence="2" type="ORF">CH373_06040</name>
</gene>
<dbReference type="RefSeq" id="WP_100712832.1">
    <property type="nucleotide sequence ID" value="NZ_NPDY01000002.1"/>
</dbReference>
<dbReference type="EMBL" id="NPDY01000002">
    <property type="protein sequence ID" value="PJZ70827.1"/>
    <property type="molecule type" value="Genomic_DNA"/>
</dbReference>
<sequence length="93" mass="10901">MIESFTSAETEKIWKGEYSKKLPTDIQIQARKKLRMLNNAHIVDDLKMPPGNRLEILKGDRKGQYSIRINDQWRICFTWSGASAYDVEIVDYH</sequence>
<proteinExistence type="predicted"/>
<name>A0A2M9ZP72_9LEPT</name>
<comment type="caution">
    <text evidence="2">The sequence shown here is derived from an EMBL/GenBank/DDBJ whole genome shotgun (WGS) entry which is preliminary data.</text>
</comment>
<evidence type="ECO:0000313" key="3">
    <source>
        <dbReference type="Proteomes" id="UP000231962"/>
    </source>
</evidence>
<dbReference type="PANTHER" id="PTHR40266">
    <property type="entry name" value="TOXIN HIGB-1"/>
    <property type="match status" value="1"/>
</dbReference>
<evidence type="ECO:0000313" key="2">
    <source>
        <dbReference type="EMBL" id="PJZ73723.1"/>
    </source>
</evidence>
<accession>A0A2M9ZP72</accession>
<organism evidence="2 4">
    <name type="scientific">Leptospira perolatii</name>
    <dbReference type="NCBI Taxonomy" id="2023191"/>
    <lineage>
        <taxon>Bacteria</taxon>
        <taxon>Pseudomonadati</taxon>
        <taxon>Spirochaetota</taxon>
        <taxon>Spirochaetia</taxon>
        <taxon>Leptospirales</taxon>
        <taxon>Leptospiraceae</taxon>
        <taxon>Leptospira</taxon>
    </lineage>
</organism>
<dbReference type="Pfam" id="PF05015">
    <property type="entry name" value="HigB-like_toxin"/>
    <property type="match status" value="1"/>
</dbReference>
<protein>
    <submittedName>
        <fullName evidence="2">Plasmid maintenance system killer protein</fullName>
    </submittedName>
</protein>
<evidence type="ECO:0000313" key="1">
    <source>
        <dbReference type="EMBL" id="PJZ70827.1"/>
    </source>
</evidence>
<dbReference type="EMBL" id="NPDZ01000003">
    <property type="protein sequence ID" value="PJZ73723.1"/>
    <property type="molecule type" value="Genomic_DNA"/>
</dbReference>